<gene>
    <name evidence="2" type="ORF">G2W53_018380</name>
</gene>
<dbReference type="PANTHER" id="PTHR11108:SF1">
    <property type="entry name" value="FERROCHELATASE, MITOCHONDRIAL"/>
    <property type="match status" value="1"/>
</dbReference>
<organism evidence="2 3">
    <name type="scientific">Senna tora</name>
    <dbReference type="NCBI Taxonomy" id="362788"/>
    <lineage>
        <taxon>Eukaryota</taxon>
        <taxon>Viridiplantae</taxon>
        <taxon>Streptophyta</taxon>
        <taxon>Embryophyta</taxon>
        <taxon>Tracheophyta</taxon>
        <taxon>Spermatophyta</taxon>
        <taxon>Magnoliopsida</taxon>
        <taxon>eudicotyledons</taxon>
        <taxon>Gunneridae</taxon>
        <taxon>Pentapetalae</taxon>
        <taxon>rosids</taxon>
        <taxon>fabids</taxon>
        <taxon>Fabales</taxon>
        <taxon>Fabaceae</taxon>
        <taxon>Caesalpinioideae</taxon>
        <taxon>Cassia clade</taxon>
        <taxon>Senna</taxon>
    </lineage>
</organism>
<comment type="caution">
    <text evidence="2">The sequence shown here is derived from an EMBL/GenBank/DDBJ whole genome shotgun (WGS) entry which is preliminary data.</text>
</comment>
<dbReference type="GO" id="GO:0004325">
    <property type="term" value="F:ferrochelatase activity"/>
    <property type="evidence" value="ECO:0007669"/>
    <property type="project" value="InterPro"/>
</dbReference>
<sequence length="65" mass="7188">MGHANYPTLGAMKAYEDIIRLPRLFGFLQKSLAQFVYVVRAPKSKEDYASIGSGSPLQRITDAQA</sequence>
<reference evidence="2" key="1">
    <citation type="submission" date="2020-09" db="EMBL/GenBank/DDBJ databases">
        <title>Genome-Enabled Discovery of Anthraquinone Biosynthesis in Senna tora.</title>
        <authorList>
            <person name="Kang S.-H."/>
            <person name="Pandey R.P."/>
            <person name="Lee C.-M."/>
            <person name="Sim J.-S."/>
            <person name="Jeong J.-T."/>
            <person name="Choi B.-S."/>
            <person name="Jung M."/>
            <person name="Ginzburg D."/>
            <person name="Zhao K."/>
            <person name="Won S.Y."/>
            <person name="Oh T.-J."/>
            <person name="Yu Y."/>
            <person name="Kim N.-H."/>
            <person name="Lee O.R."/>
            <person name="Lee T.-H."/>
            <person name="Bashyal P."/>
            <person name="Kim T.-S."/>
            <person name="Lee W.-H."/>
            <person name="Kawkins C."/>
            <person name="Kim C.-K."/>
            <person name="Kim J.S."/>
            <person name="Ahn B.O."/>
            <person name="Rhee S.Y."/>
            <person name="Sohng J.K."/>
        </authorList>
    </citation>
    <scope>NUCLEOTIDE SEQUENCE</scope>
    <source>
        <tissue evidence="2">Leaf</tissue>
    </source>
</reference>
<dbReference type="EMBL" id="JAAIUW010000006">
    <property type="protein sequence ID" value="KAF7827216.1"/>
    <property type="molecule type" value="Genomic_DNA"/>
</dbReference>
<dbReference type="Pfam" id="PF00762">
    <property type="entry name" value="Ferrochelatase"/>
    <property type="match status" value="1"/>
</dbReference>
<evidence type="ECO:0000313" key="2">
    <source>
        <dbReference type="EMBL" id="KAF7827216.1"/>
    </source>
</evidence>
<dbReference type="AlphaFoldDB" id="A0A834TUY0"/>
<name>A0A834TUY0_9FABA</name>
<keyword evidence="3" id="KW-1185">Reference proteome</keyword>
<dbReference type="PANTHER" id="PTHR11108">
    <property type="entry name" value="FERROCHELATASE"/>
    <property type="match status" value="1"/>
</dbReference>
<dbReference type="GO" id="GO:0005739">
    <property type="term" value="C:mitochondrion"/>
    <property type="evidence" value="ECO:0007669"/>
    <property type="project" value="TreeGrafter"/>
</dbReference>
<protein>
    <submittedName>
        <fullName evidence="2">Ferrochelatase-2, chloroplastic-like</fullName>
    </submittedName>
</protein>
<dbReference type="Proteomes" id="UP000634136">
    <property type="component" value="Unassembled WGS sequence"/>
</dbReference>
<dbReference type="Gene3D" id="3.40.50.1400">
    <property type="match status" value="1"/>
</dbReference>
<comment type="similarity">
    <text evidence="1">Belongs to the ferrochelatase family.</text>
</comment>
<accession>A0A834TUY0</accession>
<evidence type="ECO:0000313" key="3">
    <source>
        <dbReference type="Proteomes" id="UP000634136"/>
    </source>
</evidence>
<dbReference type="GO" id="GO:0006783">
    <property type="term" value="P:heme biosynthetic process"/>
    <property type="evidence" value="ECO:0007669"/>
    <property type="project" value="InterPro"/>
</dbReference>
<dbReference type="OrthoDB" id="1323at2759"/>
<proteinExistence type="inferred from homology"/>
<dbReference type="SUPFAM" id="SSF53800">
    <property type="entry name" value="Chelatase"/>
    <property type="match status" value="1"/>
</dbReference>
<dbReference type="InterPro" id="IPR001015">
    <property type="entry name" value="Ferrochelatase"/>
</dbReference>
<evidence type="ECO:0000256" key="1">
    <source>
        <dbReference type="RuleBase" id="RU004185"/>
    </source>
</evidence>